<evidence type="ECO:0000313" key="2">
    <source>
        <dbReference type="EMBL" id="MER5172265.1"/>
    </source>
</evidence>
<accession>A0ABV1SHP4</accession>
<keyword evidence="3" id="KW-1185">Reference proteome</keyword>
<dbReference type="RefSeq" id="WP_339113175.1">
    <property type="nucleotide sequence ID" value="NZ_JAYWLC010000007.1"/>
</dbReference>
<gene>
    <name evidence="2" type="ORF">VSX56_10810</name>
</gene>
<comment type="caution">
    <text evidence="2">The sequence shown here is derived from an EMBL/GenBank/DDBJ whole genome shotgun (WGS) entry which is preliminary data.</text>
</comment>
<sequence length="312" mass="34509">MIPAPFHADLARGPEGGQAFWLETADGVRIRLGLWRGPQHPRGTVFLLPGRTEYIEKYGPAAGDFEARGFAMLTVDWRGQGLADRALDNRMKGHVTHFDAFQTDLDEVLEAAHALDLPRPWFVVGHSMGGTIALRRLLDGSPFAACAFSGPMFGIKLPPPVALIRKPLANLIRQLRITGLFPPGMGPACYVLNTEFEDNLLTKDRDMWAFLVEHAARVPELSLGGPTLGWAAEGVLECDRLAQRPSPDLHCYCSVGTDERVIDIAAVDHRMRGWRKGTLDWIDGAEHEVMMDTPERRKRFFDGCVGAFGKAL</sequence>
<dbReference type="Proteomes" id="UP001438953">
    <property type="component" value="Unassembled WGS sequence"/>
</dbReference>
<dbReference type="InterPro" id="IPR022742">
    <property type="entry name" value="Hydrolase_4"/>
</dbReference>
<evidence type="ECO:0000259" key="1">
    <source>
        <dbReference type="Pfam" id="PF12146"/>
    </source>
</evidence>
<dbReference type="PANTHER" id="PTHR11614">
    <property type="entry name" value="PHOSPHOLIPASE-RELATED"/>
    <property type="match status" value="1"/>
</dbReference>
<dbReference type="GO" id="GO:0016787">
    <property type="term" value="F:hydrolase activity"/>
    <property type="evidence" value="ECO:0007669"/>
    <property type="project" value="UniProtKB-KW"/>
</dbReference>
<proteinExistence type="predicted"/>
<dbReference type="InterPro" id="IPR029058">
    <property type="entry name" value="AB_hydrolase_fold"/>
</dbReference>
<dbReference type="Pfam" id="PF12146">
    <property type="entry name" value="Hydrolase_4"/>
    <property type="match status" value="1"/>
</dbReference>
<dbReference type="SUPFAM" id="SSF53474">
    <property type="entry name" value="alpha/beta-Hydrolases"/>
    <property type="match status" value="1"/>
</dbReference>
<dbReference type="InterPro" id="IPR051044">
    <property type="entry name" value="MAG_DAG_Lipase"/>
</dbReference>
<reference evidence="2 3" key="2">
    <citation type="submission" date="2024-06" db="EMBL/GenBank/DDBJ databases">
        <title>Thioclava kandeliae sp. nov. from a rhizosphere soil sample of Kandelia candel in a mangrove.</title>
        <authorList>
            <person name="Mu T."/>
        </authorList>
    </citation>
    <scope>NUCLEOTIDE SEQUENCE [LARGE SCALE GENOMIC DNA]</scope>
    <source>
        <strain evidence="2 3">CPCC 100088</strain>
    </source>
</reference>
<dbReference type="Gene3D" id="3.40.50.1820">
    <property type="entry name" value="alpha/beta hydrolase"/>
    <property type="match status" value="1"/>
</dbReference>
<organism evidence="2 3">
    <name type="scientific">Thioclava kandeliae</name>
    <dbReference type="NCBI Taxonomy" id="3070818"/>
    <lineage>
        <taxon>Bacteria</taxon>
        <taxon>Pseudomonadati</taxon>
        <taxon>Pseudomonadota</taxon>
        <taxon>Alphaproteobacteria</taxon>
        <taxon>Rhodobacterales</taxon>
        <taxon>Paracoccaceae</taxon>
        <taxon>Thioclava</taxon>
    </lineage>
</organism>
<reference evidence="2 3" key="1">
    <citation type="submission" date="2024-01" db="EMBL/GenBank/DDBJ databases">
        <authorList>
            <person name="Deng Y."/>
            <person name="Su J."/>
        </authorList>
    </citation>
    <scope>NUCLEOTIDE SEQUENCE [LARGE SCALE GENOMIC DNA]</scope>
    <source>
        <strain evidence="2 3">CPCC 100088</strain>
    </source>
</reference>
<keyword evidence="2" id="KW-0378">Hydrolase</keyword>
<feature type="domain" description="Serine aminopeptidase S33" evidence="1">
    <location>
        <begin position="39"/>
        <end position="293"/>
    </location>
</feature>
<dbReference type="EMBL" id="JAYWLC010000007">
    <property type="protein sequence ID" value="MER5172265.1"/>
    <property type="molecule type" value="Genomic_DNA"/>
</dbReference>
<evidence type="ECO:0000313" key="3">
    <source>
        <dbReference type="Proteomes" id="UP001438953"/>
    </source>
</evidence>
<name>A0ABV1SHP4_9RHOB</name>
<protein>
    <submittedName>
        <fullName evidence="2">Alpha/beta hydrolase</fullName>
    </submittedName>
</protein>